<dbReference type="AlphaFoldDB" id="A0A1Z4JGD5"/>
<gene>
    <name evidence="1" type="ORF">NIES2135_25520</name>
</gene>
<dbReference type="Pfam" id="PF01257">
    <property type="entry name" value="2Fe-2S_thioredx"/>
    <property type="match status" value="1"/>
</dbReference>
<evidence type="ECO:0008006" key="3">
    <source>
        <dbReference type="Google" id="ProtNLM"/>
    </source>
</evidence>
<evidence type="ECO:0000313" key="2">
    <source>
        <dbReference type="Proteomes" id="UP000217895"/>
    </source>
</evidence>
<dbReference type="SUPFAM" id="SSF52833">
    <property type="entry name" value="Thioredoxin-like"/>
    <property type="match status" value="1"/>
</dbReference>
<name>A0A1Z4JGD5_LEPBY</name>
<sequence length="93" mass="10486">MLTVRICQHQSCRKKGAAKVIQAFRSLAPAEVTIEPSSCLGQCGNGVMVLVLPDQIWYDRVRPEEVGAIVDRHLIRGEPIRAMLYRKFHPTQT</sequence>
<keyword evidence="2" id="KW-1185">Reference proteome</keyword>
<dbReference type="PANTHER" id="PTHR47682:SF1">
    <property type="entry name" value="TETRATRICOPEPTIDE REPEAT (TPR)-CONTAINING PROTEIN"/>
    <property type="match status" value="1"/>
</dbReference>
<dbReference type="Gene3D" id="3.40.30.10">
    <property type="entry name" value="Glutaredoxin"/>
    <property type="match status" value="1"/>
</dbReference>
<organism evidence="1 2">
    <name type="scientific">Leptolyngbya boryana NIES-2135</name>
    <dbReference type="NCBI Taxonomy" id="1973484"/>
    <lineage>
        <taxon>Bacteria</taxon>
        <taxon>Bacillati</taxon>
        <taxon>Cyanobacteriota</taxon>
        <taxon>Cyanophyceae</taxon>
        <taxon>Leptolyngbyales</taxon>
        <taxon>Leptolyngbyaceae</taxon>
        <taxon>Leptolyngbya group</taxon>
        <taxon>Leptolyngbya</taxon>
    </lineage>
</organism>
<dbReference type="Proteomes" id="UP000217895">
    <property type="component" value="Chromosome"/>
</dbReference>
<protein>
    <recommendedName>
        <fullName evidence="3">2Fe-2S ferredoxin</fullName>
    </recommendedName>
</protein>
<dbReference type="CDD" id="cd02980">
    <property type="entry name" value="TRX_Fd_family"/>
    <property type="match status" value="1"/>
</dbReference>
<dbReference type="InterPro" id="IPR036249">
    <property type="entry name" value="Thioredoxin-like_sf"/>
</dbReference>
<dbReference type="EMBL" id="AP018203">
    <property type="protein sequence ID" value="BAY55728.1"/>
    <property type="molecule type" value="Genomic_DNA"/>
</dbReference>
<dbReference type="PANTHER" id="PTHR47682">
    <property type="entry name" value="TETRATRICOPEPTIDE REPEAT (TPR)-CONTAINING PROTEIN"/>
    <property type="match status" value="1"/>
</dbReference>
<proteinExistence type="predicted"/>
<reference evidence="1 2" key="1">
    <citation type="submission" date="2017-06" db="EMBL/GenBank/DDBJ databases">
        <title>Genome sequencing of cyanobaciteial culture collection at National Institute for Environmental Studies (NIES).</title>
        <authorList>
            <person name="Hirose Y."/>
            <person name="Shimura Y."/>
            <person name="Fujisawa T."/>
            <person name="Nakamura Y."/>
            <person name="Kawachi M."/>
        </authorList>
    </citation>
    <scope>NUCLEOTIDE SEQUENCE [LARGE SCALE GENOMIC DNA]</scope>
    <source>
        <strain evidence="1 2">NIES-2135</strain>
    </source>
</reference>
<evidence type="ECO:0000313" key="1">
    <source>
        <dbReference type="EMBL" id="BAY55728.1"/>
    </source>
</evidence>
<accession>A0A1Z4JGD5</accession>